<dbReference type="InterPro" id="IPR006574">
    <property type="entry name" value="PRY"/>
</dbReference>
<dbReference type="InterPro" id="IPR003879">
    <property type="entry name" value="Butyrophylin_SPRY"/>
</dbReference>
<dbReference type="Gene3D" id="3.30.40.10">
    <property type="entry name" value="Zinc/RING finger domain, C3HC4 (zinc finger)"/>
    <property type="match status" value="1"/>
</dbReference>
<dbReference type="InterPro" id="IPR050143">
    <property type="entry name" value="TRIM/RBCC"/>
</dbReference>
<dbReference type="GeneID" id="109698609"/>
<dbReference type="PROSITE" id="PS00518">
    <property type="entry name" value="ZF_RING_1"/>
    <property type="match status" value="1"/>
</dbReference>
<evidence type="ECO:0000259" key="7">
    <source>
        <dbReference type="PROSITE" id="PS50119"/>
    </source>
</evidence>
<evidence type="ECO:0000313" key="9">
    <source>
        <dbReference type="Proteomes" id="UP001732720"/>
    </source>
</evidence>
<evidence type="ECO:0000259" key="6">
    <source>
        <dbReference type="PROSITE" id="PS50089"/>
    </source>
</evidence>
<evidence type="ECO:0000256" key="1">
    <source>
        <dbReference type="ARBA" id="ARBA00022723"/>
    </source>
</evidence>
<keyword evidence="2 4" id="KW-0863">Zinc-finger</keyword>
<dbReference type="InterPro" id="IPR003877">
    <property type="entry name" value="SPRY_dom"/>
</dbReference>
<protein>
    <submittedName>
        <fullName evidence="10">Tripartite motif-containing protein 60-like</fullName>
    </submittedName>
</protein>
<dbReference type="RefSeq" id="XP_020038534.1">
    <property type="nucleotide sequence ID" value="XM_020182945.1"/>
</dbReference>
<dbReference type="InterPro" id="IPR001841">
    <property type="entry name" value="Znf_RING"/>
</dbReference>
<feature type="coiled-coil region" evidence="5">
    <location>
        <begin position="173"/>
        <end position="200"/>
    </location>
</feature>
<keyword evidence="9" id="KW-1185">Reference proteome</keyword>
<dbReference type="FunFam" id="2.60.120.920:FF:000004">
    <property type="entry name" value="Butyrophilin subfamily 1 member A1"/>
    <property type="match status" value="1"/>
</dbReference>
<sequence>MSLPTSFVQDSEEFETAWKHLQAQASCPICLEYFKNPVTINCGHNFCLPCIKLFWSNLQDSFPCPSCHFLCPERKFSSNPQLGNLAEIAMLLPIRRSKRKRPEEKFMCKKHKQPLVSFCQKDLEVLCRHCGSSPDHQHHYIWPIQKAAVCHRKQLEHYTELWKERVERIEKVIPMQARKAQELKKKVERKKEEIKSEFEQLISFLQSEQETVLRQLQDEEMVILAKLNENLTKFADHASSLRYLLKELESKYVTSELELLANVKSIYHRYKNLKCPEMFPFTLKDYGYRIPPQYSGLHRIIKRFQVGVTLDPETAHRKLTISEEGKAVRYGTMQKLPHNPRRFYLCPAVLGSEGYNSGRQYWEVEVEDKPEWIVGICRDSLPRRKKSQKQQFLVQDGLWGIGRCSQSSYIALGPKKINLLPRETPSKIGVFLDYEMSEVSFYNLSDRSLLYTFNDYFKEALFPYFYTGTDSKPLKICTATNLD</sequence>
<dbReference type="PROSITE" id="PS50188">
    <property type="entry name" value="B302_SPRY"/>
    <property type="match status" value="1"/>
</dbReference>
<dbReference type="SUPFAM" id="SSF57845">
    <property type="entry name" value="B-box zinc-binding domain"/>
    <property type="match status" value="1"/>
</dbReference>
<evidence type="ECO:0000256" key="3">
    <source>
        <dbReference type="ARBA" id="ARBA00022833"/>
    </source>
</evidence>
<dbReference type="InterPro" id="IPR043136">
    <property type="entry name" value="B30.2/SPRY_sf"/>
</dbReference>
<dbReference type="CDD" id="cd15828">
    <property type="entry name" value="SPRY_PRY_TRIM60"/>
    <property type="match status" value="1"/>
</dbReference>
<keyword evidence="1" id="KW-0479">Metal-binding</keyword>
<evidence type="ECO:0000256" key="4">
    <source>
        <dbReference type="PROSITE-ProRule" id="PRU00024"/>
    </source>
</evidence>
<dbReference type="InterPro" id="IPR035786">
    <property type="entry name" value="SPRY/PRY_TRIM60"/>
</dbReference>
<dbReference type="SMART" id="SM00449">
    <property type="entry name" value="SPRY"/>
    <property type="match status" value="1"/>
</dbReference>
<dbReference type="InterPro" id="IPR000315">
    <property type="entry name" value="Znf_B-box"/>
</dbReference>
<dbReference type="SMART" id="SM00184">
    <property type="entry name" value="RING"/>
    <property type="match status" value="1"/>
</dbReference>
<feature type="domain" description="B30.2/SPRY" evidence="8">
    <location>
        <begin position="288"/>
        <end position="483"/>
    </location>
</feature>
<evidence type="ECO:0000259" key="8">
    <source>
        <dbReference type="PROSITE" id="PS50188"/>
    </source>
</evidence>
<accession>A0A8B7W483</accession>
<dbReference type="InterPro" id="IPR013320">
    <property type="entry name" value="ConA-like_dom_sf"/>
</dbReference>
<dbReference type="PROSITE" id="PS50089">
    <property type="entry name" value="ZF_RING_2"/>
    <property type="match status" value="1"/>
</dbReference>
<dbReference type="SUPFAM" id="SSF49899">
    <property type="entry name" value="Concanavalin A-like lectins/glucanases"/>
    <property type="match status" value="1"/>
</dbReference>
<keyword evidence="3" id="KW-0862">Zinc</keyword>
<dbReference type="GO" id="GO:0008270">
    <property type="term" value="F:zinc ion binding"/>
    <property type="evidence" value="ECO:0007669"/>
    <property type="project" value="UniProtKB-KW"/>
</dbReference>
<dbReference type="OrthoDB" id="654191at2759"/>
<dbReference type="PANTHER" id="PTHR24103">
    <property type="entry name" value="E3 UBIQUITIN-PROTEIN LIGASE TRIM"/>
    <property type="match status" value="1"/>
</dbReference>
<dbReference type="PRINTS" id="PR01407">
    <property type="entry name" value="BUTYPHLNCDUF"/>
</dbReference>
<evidence type="ECO:0000256" key="2">
    <source>
        <dbReference type="ARBA" id="ARBA00022771"/>
    </source>
</evidence>
<dbReference type="Pfam" id="PF15227">
    <property type="entry name" value="zf-C3HC4_4"/>
    <property type="match status" value="1"/>
</dbReference>
<dbReference type="AlphaFoldDB" id="A0A8B7W483"/>
<dbReference type="InterPro" id="IPR001870">
    <property type="entry name" value="B30.2/SPRY"/>
</dbReference>
<dbReference type="Pfam" id="PF00622">
    <property type="entry name" value="SPRY"/>
    <property type="match status" value="1"/>
</dbReference>
<evidence type="ECO:0000256" key="5">
    <source>
        <dbReference type="SAM" id="Coils"/>
    </source>
</evidence>
<gene>
    <name evidence="10" type="primary">LOC109698609</name>
</gene>
<organism evidence="10">
    <name type="scientific">Castor canadensis</name>
    <name type="common">American beaver</name>
    <dbReference type="NCBI Taxonomy" id="51338"/>
    <lineage>
        <taxon>Eukaryota</taxon>
        <taxon>Metazoa</taxon>
        <taxon>Chordata</taxon>
        <taxon>Craniata</taxon>
        <taxon>Vertebrata</taxon>
        <taxon>Euteleostomi</taxon>
        <taxon>Mammalia</taxon>
        <taxon>Eutheria</taxon>
        <taxon>Euarchontoglires</taxon>
        <taxon>Glires</taxon>
        <taxon>Rodentia</taxon>
        <taxon>Castorimorpha</taxon>
        <taxon>Castoridae</taxon>
        <taxon>Castor</taxon>
    </lineage>
</organism>
<dbReference type="Gene3D" id="3.30.160.60">
    <property type="entry name" value="Classic Zinc Finger"/>
    <property type="match status" value="1"/>
</dbReference>
<dbReference type="RefSeq" id="XP_020038534.1">
    <property type="nucleotide sequence ID" value="XM_020182945.2"/>
</dbReference>
<feature type="domain" description="B box-type" evidence="7">
    <location>
        <begin position="103"/>
        <end position="144"/>
    </location>
</feature>
<dbReference type="KEGG" id="ccan:109698609"/>
<proteinExistence type="predicted"/>
<name>A0A8B7W483_CASCN</name>
<keyword evidence="5" id="KW-0175">Coiled coil</keyword>
<feature type="domain" description="RING-type" evidence="6">
    <location>
        <begin position="27"/>
        <end position="68"/>
    </location>
</feature>
<dbReference type="SMART" id="SM00589">
    <property type="entry name" value="PRY"/>
    <property type="match status" value="1"/>
</dbReference>
<dbReference type="Gene3D" id="2.60.120.920">
    <property type="match status" value="1"/>
</dbReference>
<dbReference type="Pfam" id="PF00643">
    <property type="entry name" value="zf-B_box"/>
    <property type="match status" value="1"/>
</dbReference>
<dbReference type="PROSITE" id="PS50119">
    <property type="entry name" value="ZF_BBOX"/>
    <property type="match status" value="1"/>
</dbReference>
<evidence type="ECO:0000313" key="10">
    <source>
        <dbReference type="RefSeq" id="XP_020038534.1"/>
    </source>
</evidence>
<dbReference type="SUPFAM" id="SSF57850">
    <property type="entry name" value="RING/U-box"/>
    <property type="match status" value="1"/>
</dbReference>
<dbReference type="InterPro" id="IPR017907">
    <property type="entry name" value="Znf_RING_CS"/>
</dbReference>
<dbReference type="InterPro" id="IPR013083">
    <property type="entry name" value="Znf_RING/FYVE/PHD"/>
</dbReference>
<dbReference type="Pfam" id="PF13765">
    <property type="entry name" value="PRY"/>
    <property type="match status" value="1"/>
</dbReference>
<dbReference type="Proteomes" id="UP001732720">
    <property type="component" value="Chromosome 14"/>
</dbReference>
<reference evidence="10" key="1">
    <citation type="submission" date="2025-08" db="UniProtKB">
        <authorList>
            <consortium name="RefSeq"/>
        </authorList>
    </citation>
    <scope>IDENTIFICATION</scope>
    <source>
        <tissue evidence="10">Leukocyte</tissue>
    </source>
</reference>